<evidence type="ECO:0000256" key="5">
    <source>
        <dbReference type="ARBA" id="ARBA00018231"/>
    </source>
</evidence>
<dbReference type="AlphaFoldDB" id="A0A8C0NNK1"/>
<feature type="compositionally biased region" description="Low complexity" evidence="10">
    <location>
        <begin position="511"/>
        <end position="525"/>
    </location>
</feature>
<dbReference type="Pfam" id="PF10193">
    <property type="entry name" value="Telomere_reg-2"/>
    <property type="match status" value="1"/>
</dbReference>
<protein>
    <recommendedName>
        <fullName evidence="5">Telomere length regulation protein TEL2 homolog</fullName>
    </recommendedName>
</protein>
<sequence>MGSSCPEVSQPRPRTACRTGPRRPCRISGGIAAAGRPGARGETPGPSGGSVAVSPESPMDSRMDPAVSAVRLTVREAVHTLSSSEDGDRILSTLGSLKRYLGGAENPALPGEQEEFARMHFSALLRCLVGRLSPAWLELLPGGQLEAPWASFFLEGPADQAFLVLMESIEGMAGPSFRLMKMVQLLAQFLGAGRVAAVMESQCWQLAEPAFPLLQETLLAKLVGLPDHLGNRLQRENLAAFLPQNYFPLLGEELLRVLQAVVDSLRDGWDCSISFLSQVLGKACVHGRQKEILGVLVPQLMALTQGNCLWQRVCWRLVECVPDRAMEALLTGLVEAASGPEVLSRLLGNLVMKSKKARFVMTRKILFLQYRYSTPMLQSLLGYLAMDSQRRPLLVQALKELLETWGSSSAIRHAPLPQQRYVSKAVLICLANLREAELRDSRDELLASLMAGVKSRLDSSLPAVRRLGMIVAEVASARIHPEGPPLRFQYEDDELSRELLALVAAQPVADSPSEASPAVAPVAAEAPDRGSTEGGGVPAQAEGAGSDLDSDDDLVPYDMSGDQELKSSKAPAYLRDCVEALTSSEDWERWEAALQAVEGLIVRSPAATREVSVELAKVLLHLEEKTSVVGFEVLRQRALVAVVVTDPAPVAEYLTSQFYAINFSLRQRMDILDVLTLAAQELSRPGRLPKAAQVGSPSPASPSSSTEAPAWRVVVEERIRNKTRRFSQGSARRGPDAGPNEFSLVAGWFFFPLIQHFDRPLVTFDLLGEDQLVLGRLAHTLGAMMYLAVNTTVAVPMGKALLEFVWTLRFHGDAYVRQGLLSAVSAVLLSVPTARLLTDLPDELLEAGPWLAGKHRAPSCVGEAGGRRLVRPGASSWARAWGWQRPWGCPVARLRTKRPLAGDGDMAVTGLLWGVVRGGGGGPREGVLRWGMRSVFVENSNTSSRFQEPYSEHHGIRSASECSDTFPRQHSWSQRDLPSAGTGVVQSSARISTPRAHGRDSRV</sequence>
<keyword evidence="8" id="KW-0539">Nucleus</keyword>
<name>A0A8C0NNK1_CANLF</name>
<evidence type="ECO:0000256" key="3">
    <source>
        <dbReference type="ARBA" id="ARBA00004496"/>
    </source>
</evidence>
<feature type="region of interest" description="Disordered" evidence="10">
    <location>
        <begin position="688"/>
        <end position="709"/>
    </location>
</feature>
<comment type="similarity">
    <text evidence="4">Belongs to the TEL2 family.</text>
</comment>
<dbReference type="FunFam" id="1.25.40.720:FF:000001">
    <property type="entry name" value="Telomere length regulation protein TEL2"/>
    <property type="match status" value="1"/>
</dbReference>
<dbReference type="GO" id="GO:0005737">
    <property type="term" value="C:cytoplasm"/>
    <property type="evidence" value="ECO:0007669"/>
    <property type="project" value="UniProtKB-SubCell"/>
</dbReference>
<feature type="compositionally biased region" description="Low complexity" evidence="10">
    <location>
        <begin position="696"/>
        <end position="709"/>
    </location>
</feature>
<evidence type="ECO:0000256" key="10">
    <source>
        <dbReference type="SAM" id="MobiDB-lite"/>
    </source>
</evidence>
<dbReference type="GO" id="GO:0016020">
    <property type="term" value="C:membrane"/>
    <property type="evidence" value="ECO:0007669"/>
    <property type="project" value="UniProtKB-SubCell"/>
</dbReference>
<evidence type="ECO:0000256" key="8">
    <source>
        <dbReference type="ARBA" id="ARBA00023242"/>
    </source>
</evidence>
<dbReference type="InterPro" id="IPR016024">
    <property type="entry name" value="ARM-type_fold"/>
</dbReference>
<reference evidence="13" key="2">
    <citation type="submission" date="2025-08" db="UniProtKB">
        <authorList>
            <consortium name="Ensembl"/>
        </authorList>
    </citation>
    <scope>IDENTIFICATION</scope>
</reference>
<dbReference type="GO" id="GO:0050821">
    <property type="term" value="P:protein stabilization"/>
    <property type="evidence" value="ECO:0007669"/>
    <property type="project" value="UniProtKB-ARBA"/>
</dbReference>
<dbReference type="FunFam" id="1.25.40.720:FF:000003">
    <property type="entry name" value="Telomere length regulation protein TEL2 homolog"/>
    <property type="match status" value="1"/>
</dbReference>
<dbReference type="InterPro" id="IPR051970">
    <property type="entry name" value="TEL2_Regulation"/>
</dbReference>
<dbReference type="Gene3D" id="1.25.40.720">
    <property type="entry name" value="Telomere length regulation protein 2, C-terminal domain"/>
    <property type="match status" value="1"/>
</dbReference>
<dbReference type="InterPro" id="IPR019337">
    <property type="entry name" value="Telomere_length_regulation_dom"/>
</dbReference>
<feature type="region of interest" description="Disordered" evidence="10">
    <location>
        <begin position="961"/>
        <end position="1003"/>
    </location>
</feature>
<organism evidence="13 14">
    <name type="scientific">Canis lupus familiaris</name>
    <name type="common">Dog</name>
    <name type="synonym">Canis familiaris</name>
    <dbReference type="NCBI Taxonomy" id="9615"/>
    <lineage>
        <taxon>Eukaryota</taxon>
        <taxon>Metazoa</taxon>
        <taxon>Chordata</taxon>
        <taxon>Craniata</taxon>
        <taxon>Vertebrata</taxon>
        <taxon>Euteleostomi</taxon>
        <taxon>Mammalia</taxon>
        <taxon>Eutheria</taxon>
        <taxon>Laurasiatheria</taxon>
        <taxon>Carnivora</taxon>
        <taxon>Caniformia</taxon>
        <taxon>Canidae</taxon>
        <taxon>Canis</taxon>
    </lineage>
</organism>
<evidence type="ECO:0000256" key="4">
    <source>
        <dbReference type="ARBA" id="ARBA00006133"/>
    </source>
</evidence>
<feature type="compositionally biased region" description="Polar residues" evidence="10">
    <location>
        <begin position="961"/>
        <end position="976"/>
    </location>
</feature>
<dbReference type="OrthoDB" id="10258062at2759"/>
<evidence type="ECO:0000256" key="6">
    <source>
        <dbReference type="ARBA" id="ARBA00022490"/>
    </source>
</evidence>
<feature type="region of interest" description="Disordered" evidence="10">
    <location>
        <begin position="1"/>
        <end position="63"/>
    </location>
</feature>
<accession>A0A8C0NNK1</accession>
<evidence type="ECO:0000313" key="14">
    <source>
        <dbReference type="Proteomes" id="UP000694429"/>
    </source>
</evidence>
<evidence type="ECO:0000256" key="1">
    <source>
        <dbReference type="ARBA" id="ARBA00004123"/>
    </source>
</evidence>
<evidence type="ECO:0000256" key="7">
    <source>
        <dbReference type="ARBA" id="ARBA00023136"/>
    </source>
</evidence>
<proteinExistence type="inferred from homology"/>
<dbReference type="InterPro" id="IPR038528">
    <property type="entry name" value="TEL2_C_sf"/>
</dbReference>
<dbReference type="SUPFAM" id="SSF48371">
    <property type="entry name" value="ARM repeat"/>
    <property type="match status" value="1"/>
</dbReference>
<dbReference type="Proteomes" id="UP000694429">
    <property type="component" value="Chromosome 6"/>
</dbReference>
<dbReference type="PANTHER" id="PTHR15830">
    <property type="entry name" value="TELOMERE LENGTH REGULATION PROTEIN TEL2 FAMILY MEMBER"/>
    <property type="match status" value="1"/>
</dbReference>
<evidence type="ECO:0000256" key="9">
    <source>
        <dbReference type="ARBA" id="ARBA00053387"/>
    </source>
</evidence>
<dbReference type="GO" id="GO:0005634">
    <property type="term" value="C:nucleus"/>
    <property type="evidence" value="ECO:0007669"/>
    <property type="project" value="UniProtKB-SubCell"/>
</dbReference>
<keyword evidence="6" id="KW-0963">Cytoplasm</keyword>
<feature type="region of interest" description="Disordered" evidence="10">
    <location>
        <begin position="511"/>
        <end position="563"/>
    </location>
</feature>
<keyword evidence="7" id="KW-0472">Membrane</keyword>
<evidence type="ECO:0000313" key="13">
    <source>
        <dbReference type="Ensembl" id="ENSCAFP00030027756.1"/>
    </source>
</evidence>
<comment type="function">
    <text evidence="9">Regulator of the DNA damage response (DDR). Part of the TTT complex that is required to stabilize protein levels of the phosphatidylinositol 3-kinase-related protein kinase (PIKK) family proteins. The TTT complex is involved in the cellular resistance to DNA damage stresses, like ionizing radiation (IR), ultraviolet (UV) and mitomycin C (MMC). Together with the TTT complex and HSP90 may participate in the proper folding of newly synthesized PIKKs. Promotes assembly, stabilizes and maintains the activity of mTORC1 and mTORC2 complexes, which regulate cell growth and survival in response to nutrient and hormonal signals. May be involved in telomere length regulation.</text>
</comment>
<evidence type="ECO:0000259" key="12">
    <source>
        <dbReference type="Pfam" id="PF25320"/>
    </source>
</evidence>
<feature type="domain" description="Telomere length regulation protein conserved" evidence="11">
    <location>
        <begin position="571"/>
        <end position="679"/>
    </location>
</feature>
<dbReference type="PANTHER" id="PTHR15830:SF10">
    <property type="entry name" value="TELOMERE LENGTH REGULATION PROTEIN TEL2 HOMOLOG"/>
    <property type="match status" value="1"/>
</dbReference>
<reference evidence="13" key="1">
    <citation type="submission" date="2019-03" db="EMBL/GenBank/DDBJ databases">
        <authorList>
            <person name="Warren W.C."/>
            <person name="Johnson G.S."/>
        </authorList>
    </citation>
    <scope>NUCLEOTIDE SEQUENCE [LARGE SCALE GENOMIC DNA]</scope>
    <source>
        <strain evidence="13">Basenji</strain>
    </source>
</reference>
<dbReference type="Ensembl" id="ENSCAFT00030031832.1">
    <property type="protein sequence ID" value="ENSCAFP00030027756.1"/>
    <property type="gene ID" value="ENSCAFG00030017129.1"/>
</dbReference>
<evidence type="ECO:0000256" key="2">
    <source>
        <dbReference type="ARBA" id="ARBA00004370"/>
    </source>
</evidence>
<gene>
    <name evidence="13" type="primary">TELO2</name>
</gene>
<dbReference type="Pfam" id="PF25320">
    <property type="entry name" value="TELO2_ARM"/>
    <property type="match status" value="1"/>
</dbReference>
<evidence type="ECO:0000259" key="11">
    <source>
        <dbReference type="Pfam" id="PF10193"/>
    </source>
</evidence>
<dbReference type="InterPro" id="IPR057348">
    <property type="entry name" value="TELO2_ARM"/>
</dbReference>
<feature type="compositionally biased region" description="Low complexity" evidence="10">
    <location>
        <begin position="29"/>
        <end position="45"/>
    </location>
</feature>
<feature type="domain" description="TELO2 ARM repeat" evidence="12">
    <location>
        <begin position="387"/>
        <end position="484"/>
    </location>
</feature>
<comment type="subcellular location">
    <subcellularLocation>
        <location evidence="3">Cytoplasm</location>
    </subcellularLocation>
    <subcellularLocation>
        <location evidence="2">Membrane</location>
    </subcellularLocation>
    <subcellularLocation>
        <location evidence="1">Nucleus</location>
    </subcellularLocation>
</comment>